<dbReference type="AlphaFoldDB" id="A0A8E4DWM1"/>
<sequence>MITTNPMKGRLGVNDIGLAMRLQARRFQAESIVLNHDGIVSGSGLEHPNAMKFRPLQKACSAGLLSVLT</sequence>
<dbReference type="RefSeq" id="WP_147421351.1">
    <property type="nucleotide sequence ID" value="NZ_LR861803.1"/>
</dbReference>
<dbReference type="GeneID" id="79389060"/>
<dbReference type="Proteomes" id="UP000515493">
    <property type="component" value="Chromosome"/>
</dbReference>
<gene>
    <name evidence="1" type="ORF">XSP_001742</name>
</gene>
<organism evidence="1">
    <name type="scientific">Xanthomonas euroxanthea</name>
    <dbReference type="NCBI Taxonomy" id="2259622"/>
    <lineage>
        <taxon>Bacteria</taxon>
        <taxon>Pseudomonadati</taxon>
        <taxon>Pseudomonadota</taxon>
        <taxon>Gammaproteobacteria</taxon>
        <taxon>Lysobacterales</taxon>
        <taxon>Lysobacteraceae</taxon>
        <taxon>Xanthomonas</taxon>
    </lineage>
</organism>
<reference evidence="1 3" key="1">
    <citation type="submission" date="2020-07" db="EMBL/GenBank/DDBJ databases">
        <authorList>
            <person name="Teixeira M."/>
        </authorList>
    </citation>
    <scope>NUCLEOTIDE SEQUENCE</scope>
    <source>
        <strain evidence="2">1</strain>
        <strain evidence="1">Xanthomonas sp. CPBF 367</strain>
    </source>
</reference>
<evidence type="ECO:0000313" key="1">
    <source>
        <dbReference type="EMBL" id="CAD0323809.1"/>
    </source>
</evidence>
<accession>A0A8E4DWM1</accession>
<dbReference type="EMBL" id="LR824641">
    <property type="protein sequence ID" value="CAD0323809.1"/>
    <property type="molecule type" value="Genomic_DNA"/>
</dbReference>
<protein>
    <submittedName>
        <fullName evidence="1">Uncharacterized protein</fullName>
    </submittedName>
</protein>
<proteinExistence type="predicted"/>
<evidence type="ECO:0000313" key="2">
    <source>
        <dbReference type="EMBL" id="CAD1790774.1"/>
    </source>
</evidence>
<evidence type="ECO:0000313" key="3">
    <source>
        <dbReference type="Proteomes" id="UP000515493"/>
    </source>
</evidence>
<dbReference type="EMBL" id="LR861803">
    <property type="protein sequence ID" value="CAD1790774.1"/>
    <property type="molecule type" value="Genomic_DNA"/>
</dbReference>
<name>A0A8E4DWM1_9XANT</name>
<dbReference type="KEGG" id="xeu:XSP_001742"/>